<organism evidence="4 5">
    <name type="scientific">Baudoinia panamericana (strain UAMH 10762)</name>
    <name type="common">Angels' share fungus</name>
    <name type="synonym">Baudoinia compniacensis (strain UAMH 10762)</name>
    <dbReference type="NCBI Taxonomy" id="717646"/>
    <lineage>
        <taxon>Eukaryota</taxon>
        <taxon>Fungi</taxon>
        <taxon>Dikarya</taxon>
        <taxon>Ascomycota</taxon>
        <taxon>Pezizomycotina</taxon>
        <taxon>Dothideomycetes</taxon>
        <taxon>Dothideomycetidae</taxon>
        <taxon>Mycosphaerellales</taxon>
        <taxon>Teratosphaeriaceae</taxon>
        <taxon>Baudoinia</taxon>
    </lineage>
</organism>
<dbReference type="RefSeq" id="XP_007681377.1">
    <property type="nucleotide sequence ID" value="XM_007683187.1"/>
</dbReference>
<dbReference type="HOGENOM" id="CLU_037244_0_0_1"/>
<protein>
    <submittedName>
        <fullName evidence="4">Uncharacterized protein</fullName>
    </submittedName>
</protein>
<dbReference type="EMBL" id="KB445564">
    <property type="protein sequence ID" value="EMC91144.1"/>
    <property type="molecule type" value="Genomic_DNA"/>
</dbReference>
<dbReference type="Proteomes" id="UP000011761">
    <property type="component" value="Unassembled WGS sequence"/>
</dbReference>
<keyword evidence="2" id="KW-1133">Transmembrane helix</keyword>
<evidence type="ECO:0000256" key="1">
    <source>
        <dbReference type="SAM" id="MobiDB-lite"/>
    </source>
</evidence>
<evidence type="ECO:0000256" key="2">
    <source>
        <dbReference type="SAM" id="Phobius"/>
    </source>
</evidence>
<reference evidence="4 5" key="1">
    <citation type="journal article" date="2012" name="PLoS Pathog.">
        <title>Diverse lifestyles and strategies of plant pathogenesis encoded in the genomes of eighteen Dothideomycetes fungi.</title>
        <authorList>
            <person name="Ohm R.A."/>
            <person name="Feau N."/>
            <person name="Henrissat B."/>
            <person name="Schoch C.L."/>
            <person name="Horwitz B.A."/>
            <person name="Barry K.W."/>
            <person name="Condon B.J."/>
            <person name="Copeland A.C."/>
            <person name="Dhillon B."/>
            <person name="Glaser F."/>
            <person name="Hesse C.N."/>
            <person name="Kosti I."/>
            <person name="LaButti K."/>
            <person name="Lindquist E.A."/>
            <person name="Lucas S."/>
            <person name="Salamov A.A."/>
            <person name="Bradshaw R.E."/>
            <person name="Ciuffetti L."/>
            <person name="Hamelin R.C."/>
            <person name="Kema G.H.J."/>
            <person name="Lawrence C."/>
            <person name="Scott J.A."/>
            <person name="Spatafora J.W."/>
            <person name="Turgeon B.G."/>
            <person name="de Wit P.J.G.M."/>
            <person name="Zhong S."/>
            <person name="Goodwin S.B."/>
            <person name="Grigoriev I.V."/>
        </authorList>
    </citation>
    <scope>NUCLEOTIDE SEQUENCE [LARGE SCALE GENOMIC DNA]</scope>
    <source>
        <strain evidence="4 5">UAMH 10762</strain>
    </source>
</reference>
<evidence type="ECO:0000313" key="5">
    <source>
        <dbReference type="Proteomes" id="UP000011761"/>
    </source>
</evidence>
<gene>
    <name evidence="4" type="ORF">BAUCODRAFT_39287</name>
</gene>
<feature type="compositionally biased region" description="Basic and acidic residues" evidence="1">
    <location>
        <begin position="448"/>
        <end position="459"/>
    </location>
</feature>
<dbReference type="AlphaFoldDB" id="M2MWY9"/>
<sequence>MAHMSRRRRRQAITLLALAALPSAYAQLTNIPTLGGTTTTTSPSTTATTAHSTSQSTSATTTATSASSASTTATTSTSGAPAVSLSNLPTIAGAGIPTLIVPDTAHAPFMQKSSLPEGTVFIAVGGVLAFLGACVLLWRGLIAWSVNHSVQKAAMASIRGMSEKAASTFGGGGGSGGGMGSGRYNPIMRGGGNGGYKEMAFADGGAGGGGRGSSVSLDALTSAGRHVSNTRPRLHSRDFHGAEGIQRENTPPAGLFFSPTAHAGRGGQSETHAITPAHNRTTSSYLPAGYYASPSAQAGGGATTTTLGGAPAPYGRHSVHNPSPPTSPGLPPSTRSGRTPTTTTTTTYTHTHRAASRDGLRGTSRDRFRAPDAQSARTSYLDPSASSSSARQASTGGGGLYAQPSSSSLMVGVGGQAGAGLNVRKTRESSRDGLAGGRAPSAYLEEMFENHGRGPRERF</sequence>
<feature type="compositionally biased region" description="Pro residues" evidence="1">
    <location>
        <begin position="322"/>
        <end position="331"/>
    </location>
</feature>
<feature type="signal peptide" evidence="3">
    <location>
        <begin position="1"/>
        <end position="26"/>
    </location>
</feature>
<feature type="compositionally biased region" description="Low complexity" evidence="1">
    <location>
        <begin position="37"/>
        <end position="78"/>
    </location>
</feature>
<accession>M2MWY9</accession>
<feature type="chain" id="PRO_5004021742" evidence="3">
    <location>
        <begin position="27"/>
        <end position="459"/>
    </location>
</feature>
<dbReference type="KEGG" id="bcom:BAUCODRAFT_39287"/>
<feature type="region of interest" description="Disordered" evidence="1">
    <location>
        <begin position="296"/>
        <end position="401"/>
    </location>
</feature>
<feature type="region of interest" description="Disordered" evidence="1">
    <location>
        <begin position="244"/>
        <end position="273"/>
    </location>
</feature>
<keyword evidence="2" id="KW-0812">Transmembrane</keyword>
<feature type="compositionally biased region" description="Low complexity" evidence="1">
    <location>
        <begin position="384"/>
        <end position="394"/>
    </location>
</feature>
<evidence type="ECO:0000256" key="3">
    <source>
        <dbReference type="SAM" id="SignalP"/>
    </source>
</evidence>
<dbReference type="eggNOG" id="ENOG502S625">
    <property type="taxonomic scope" value="Eukaryota"/>
</dbReference>
<dbReference type="GO" id="GO:0000324">
    <property type="term" value="C:fungal-type vacuole"/>
    <property type="evidence" value="ECO:0007669"/>
    <property type="project" value="TreeGrafter"/>
</dbReference>
<keyword evidence="5" id="KW-1185">Reference proteome</keyword>
<keyword evidence="2" id="KW-0472">Membrane</keyword>
<dbReference type="PANTHER" id="PTHR36089">
    <property type="entry name" value="CHITIN SYNTHASE 3 COMPLEX PROTEIN CSI2-RELATED"/>
    <property type="match status" value="1"/>
</dbReference>
<feature type="compositionally biased region" description="Low complexity" evidence="1">
    <location>
        <begin position="296"/>
        <end position="315"/>
    </location>
</feature>
<keyword evidence="3" id="KW-0732">Signal</keyword>
<dbReference type="PANTHER" id="PTHR36089:SF1">
    <property type="entry name" value="CHITIN SYNTHASE 3 COMPLEX PROTEIN CSI2-RELATED"/>
    <property type="match status" value="1"/>
</dbReference>
<proteinExistence type="predicted"/>
<dbReference type="InterPro" id="IPR051009">
    <property type="entry name" value="PRM"/>
</dbReference>
<feature type="transmembrane region" description="Helical" evidence="2">
    <location>
        <begin position="118"/>
        <end position="138"/>
    </location>
</feature>
<dbReference type="GeneID" id="19113768"/>
<name>M2MWY9_BAUPA</name>
<dbReference type="OrthoDB" id="4065319at2759"/>
<evidence type="ECO:0000313" key="4">
    <source>
        <dbReference type="EMBL" id="EMC91144.1"/>
    </source>
</evidence>
<dbReference type="OMA" id="ANAPYMQ"/>
<feature type="compositionally biased region" description="Basic and acidic residues" evidence="1">
    <location>
        <begin position="355"/>
        <end position="370"/>
    </location>
</feature>
<feature type="compositionally biased region" description="Low complexity" evidence="1">
    <location>
        <begin position="332"/>
        <end position="349"/>
    </location>
</feature>
<feature type="region of interest" description="Disordered" evidence="1">
    <location>
        <begin position="422"/>
        <end position="459"/>
    </location>
</feature>
<feature type="region of interest" description="Disordered" evidence="1">
    <location>
        <begin position="35"/>
        <end position="80"/>
    </location>
</feature>